<keyword evidence="1" id="KW-1003">Cell membrane</keyword>
<feature type="transmembrane region" description="Helical" evidence="2">
    <location>
        <begin position="210"/>
        <end position="238"/>
    </location>
</feature>
<feature type="transmembrane region" description="Helical" evidence="2">
    <location>
        <begin position="324"/>
        <end position="343"/>
    </location>
</feature>
<accession>A0A2R4XFR1</accession>
<keyword evidence="2" id="KW-0812">Transmembrane</keyword>
<keyword evidence="2" id="KW-0472">Membrane</keyword>
<feature type="transmembrane region" description="Helical" evidence="2">
    <location>
        <begin position="56"/>
        <end position="85"/>
    </location>
</feature>
<dbReference type="GO" id="GO:0005886">
    <property type="term" value="C:plasma membrane"/>
    <property type="evidence" value="ECO:0007669"/>
    <property type="project" value="UniProtKB-SubCell"/>
</dbReference>
<dbReference type="OrthoDB" id="9759894at2"/>
<feature type="transmembrane region" description="Helical" evidence="2">
    <location>
        <begin position="615"/>
        <end position="634"/>
    </location>
</feature>
<feature type="transmembrane region" description="Helical" evidence="2">
    <location>
        <begin position="152"/>
        <end position="170"/>
    </location>
</feature>
<feature type="transmembrane region" description="Helical" evidence="2">
    <location>
        <begin position="250"/>
        <end position="275"/>
    </location>
</feature>
<dbReference type="PANTHER" id="PTHR43849:SF2">
    <property type="entry name" value="BLL3936 PROTEIN"/>
    <property type="match status" value="1"/>
</dbReference>
<keyword evidence="2" id="KW-1133">Transmembrane helix</keyword>
<feature type="transmembrane region" description="Helical" evidence="2">
    <location>
        <begin position="370"/>
        <end position="386"/>
    </location>
</feature>
<dbReference type="GO" id="GO:0022857">
    <property type="term" value="F:transmembrane transporter activity"/>
    <property type="evidence" value="ECO:0007669"/>
    <property type="project" value="UniProtKB-UniRule"/>
</dbReference>
<feature type="transmembrane region" description="Helical" evidence="2">
    <location>
        <begin position="432"/>
        <end position="455"/>
    </location>
</feature>
<feature type="transmembrane region" description="Helical" evidence="2">
    <location>
        <begin position="640"/>
        <end position="658"/>
    </location>
</feature>
<comment type="function">
    <text evidence="1">Part of the tripartite ATP-independent periplasmic (TRAP) transport system.</text>
</comment>
<feature type="transmembrane region" description="Helical" evidence="2">
    <location>
        <begin position="295"/>
        <end position="317"/>
    </location>
</feature>
<dbReference type="InterPro" id="IPR010656">
    <property type="entry name" value="DctM"/>
</dbReference>
<organism evidence="4 5">
    <name type="scientific">Orrella marina</name>
    <dbReference type="NCBI Taxonomy" id="2163011"/>
    <lineage>
        <taxon>Bacteria</taxon>
        <taxon>Pseudomonadati</taxon>
        <taxon>Pseudomonadota</taxon>
        <taxon>Betaproteobacteria</taxon>
        <taxon>Burkholderiales</taxon>
        <taxon>Alcaligenaceae</taxon>
        <taxon>Orrella</taxon>
    </lineage>
</organism>
<feature type="transmembrane region" description="Helical" evidence="2">
    <location>
        <begin position="97"/>
        <end position="116"/>
    </location>
</feature>
<reference evidence="4 5" key="1">
    <citation type="submission" date="2018-04" db="EMBL/GenBank/DDBJ databases">
        <title>Bordetella sp. HZ20 isolated from seawater.</title>
        <authorList>
            <person name="Sun C."/>
        </authorList>
    </citation>
    <scope>NUCLEOTIDE SEQUENCE [LARGE SCALE GENOMIC DNA]</scope>
    <source>
        <strain evidence="4 5">HZ20</strain>
    </source>
</reference>
<feature type="transmembrane region" description="Helical" evidence="2">
    <location>
        <begin position="580"/>
        <end position="603"/>
    </location>
</feature>
<dbReference type="NCBIfam" id="TIGR02123">
    <property type="entry name" value="TRAP_fused"/>
    <property type="match status" value="1"/>
</dbReference>
<dbReference type="InterPro" id="IPR011853">
    <property type="entry name" value="TRAP_DctM-Dct_fused"/>
</dbReference>
<feature type="transmembrane region" description="Helical" evidence="2">
    <location>
        <begin position="128"/>
        <end position="145"/>
    </location>
</feature>
<dbReference type="Pfam" id="PF06808">
    <property type="entry name" value="DctM"/>
    <property type="match status" value="1"/>
</dbReference>
<evidence type="ECO:0000313" key="4">
    <source>
        <dbReference type="EMBL" id="AWB32579.1"/>
    </source>
</evidence>
<keyword evidence="5" id="KW-1185">Reference proteome</keyword>
<keyword evidence="1" id="KW-0997">Cell inner membrane</keyword>
<evidence type="ECO:0000313" key="5">
    <source>
        <dbReference type="Proteomes" id="UP000244571"/>
    </source>
</evidence>
<dbReference type="RefSeq" id="WP_108620020.1">
    <property type="nucleotide sequence ID" value="NZ_CP028901.1"/>
</dbReference>
<feature type="transmembrane region" description="Helical" evidence="2">
    <location>
        <begin position="393"/>
        <end position="412"/>
    </location>
</feature>
<feature type="transmembrane region" description="Helical" evidence="2">
    <location>
        <begin position="467"/>
        <end position="498"/>
    </location>
</feature>
<name>A0A2R4XFR1_9BURK</name>
<comment type="subcellular location">
    <subcellularLocation>
        <location evidence="1">Cell inner membrane</location>
        <topology evidence="1">Multi-pass membrane protein</topology>
    </subcellularLocation>
</comment>
<proteinExistence type="predicted"/>
<evidence type="ECO:0000259" key="3">
    <source>
        <dbReference type="Pfam" id="PF06808"/>
    </source>
</evidence>
<dbReference type="EMBL" id="CP028901">
    <property type="protein sequence ID" value="AWB32579.1"/>
    <property type="molecule type" value="Genomic_DNA"/>
</dbReference>
<dbReference type="Proteomes" id="UP000244571">
    <property type="component" value="Chromosome"/>
</dbReference>
<dbReference type="PANTHER" id="PTHR43849">
    <property type="entry name" value="BLL3936 PROTEIN"/>
    <property type="match status" value="1"/>
</dbReference>
<keyword evidence="1" id="KW-0813">Transport</keyword>
<evidence type="ECO:0000256" key="2">
    <source>
        <dbReference type="SAM" id="Phobius"/>
    </source>
</evidence>
<protein>
    <submittedName>
        <fullName evidence="4">C4-dicarboxylate ABC transporter</fullName>
    </submittedName>
</protein>
<evidence type="ECO:0000256" key="1">
    <source>
        <dbReference type="RuleBase" id="RU369079"/>
    </source>
</evidence>
<gene>
    <name evidence="4" type="ORF">DBV39_01325</name>
</gene>
<feature type="transmembrane region" description="Helical" evidence="2">
    <location>
        <begin position="33"/>
        <end position="50"/>
    </location>
</feature>
<feature type="transmembrane region" description="Helical" evidence="2">
    <location>
        <begin position="554"/>
        <end position="574"/>
    </location>
</feature>
<feature type="domain" description="TRAP C4-dicarboxylate transport system permease DctM subunit" evidence="3">
    <location>
        <begin position="140"/>
        <end position="575"/>
    </location>
</feature>
<sequence length="671" mass="70924">MSQNTSQEAQKEPISAPAAAAEEQARLRTLTGFWKFVVVVMGASSLFLALNQLLNWGFFIGVTLLDTAYLYVLGALLIGLVFIYVPATAKASRTRVPWYDAVLFLLTTAVFAYFAFNAHRIIMEAWEFMAPQSAIAVSAVGWLMLLEATRRAGGTAVFVVVGLFSLYPVFAEVMPGPISGLSQDIYTTLAYHFTSSESVLGIPMRAFGELVIGFVMFGAVLQYTGASEFFNNVAFALFGKVRGGPAKVSIFASGLMGSVSGSVVSNVLTTGVVTIPAMKRTGFSAKYAGGVEACASTGGVLMPPIMGATAFVMAAFLGMPYGQIALAAAIPSILFYFALFMQIDGYAARHNLKGLPAHELPALKKTFAEGWQYILVFVVLVWLLLVEQIESLAPFYATALLLVINQFSPKYRLNWSKLMNLISGVTASLAELAALLAGVGLIIGAMSVTGLAGTLANDLIYLAGNNVYVLLVMGAITSFIFGMGMTITACYIFLAIVLAPPLIASGFNPLAVHLFMMYWGMVSFITPPVSLASFVAAGVAGARPVEVGVQSMRLGSAMYFVPFFFVLNPALILQGEMSDVIVVVITAIIGIGLIASALEGYMLKIGSMHRGALGFIARLVLFAGGVMMAIPGGGDLGLSHLQLTFGGVVLAIAAALLTKLAQKVSPLPTAA</sequence>
<dbReference type="AlphaFoldDB" id="A0A2R4XFR1"/>
<dbReference type="KEGG" id="boz:DBV39_01325"/>
<feature type="transmembrane region" description="Helical" evidence="2">
    <location>
        <begin position="518"/>
        <end position="542"/>
    </location>
</feature>